<feature type="region of interest" description="Disordered" evidence="1">
    <location>
        <begin position="106"/>
        <end position="133"/>
    </location>
</feature>
<evidence type="ECO:0000256" key="1">
    <source>
        <dbReference type="SAM" id="MobiDB-lite"/>
    </source>
</evidence>
<dbReference type="Proteomes" id="UP000325577">
    <property type="component" value="Linkage Group LG11"/>
</dbReference>
<evidence type="ECO:0000313" key="2">
    <source>
        <dbReference type="EMBL" id="KAA8544594.1"/>
    </source>
</evidence>
<dbReference type="EMBL" id="CM018034">
    <property type="protein sequence ID" value="KAA8544594.1"/>
    <property type="molecule type" value="Genomic_DNA"/>
</dbReference>
<evidence type="ECO:0000313" key="3">
    <source>
        <dbReference type="Proteomes" id="UP000325577"/>
    </source>
</evidence>
<accession>A0A5J5BPN0</accession>
<protein>
    <submittedName>
        <fullName evidence="2">Uncharacterized protein</fullName>
    </submittedName>
</protein>
<name>A0A5J5BPN0_9ASTE</name>
<proteinExistence type="predicted"/>
<sequence>MILRLDVSPVEEGRFQIWFDKVPWAPLVVELDFEAEVPAAKSVHWVKIEQIRFADPVISVFGGVKDGELEGVLELVVEDEDGQVLRSAILISVLLSLSVMFSGKNRGNRGNCRQQLQQGNGGVRSGQQNQQVG</sequence>
<dbReference type="AlphaFoldDB" id="A0A5J5BPN0"/>
<organism evidence="2 3">
    <name type="scientific">Nyssa sinensis</name>
    <dbReference type="NCBI Taxonomy" id="561372"/>
    <lineage>
        <taxon>Eukaryota</taxon>
        <taxon>Viridiplantae</taxon>
        <taxon>Streptophyta</taxon>
        <taxon>Embryophyta</taxon>
        <taxon>Tracheophyta</taxon>
        <taxon>Spermatophyta</taxon>
        <taxon>Magnoliopsida</taxon>
        <taxon>eudicotyledons</taxon>
        <taxon>Gunneridae</taxon>
        <taxon>Pentapetalae</taxon>
        <taxon>asterids</taxon>
        <taxon>Cornales</taxon>
        <taxon>Nyssaceae</taxon>
        <taxon>Nyssa</taxon>
    </lineage>
</organism>
<gene>
    <name evidence="2" type="ORF">F0562_022606</name>
</gene>
<keyword evidence="3" id="KW-1185">Reference proteome</keyword>
<reference evidence="2 3" key="1">
    <citation type="submission" date="2019-09" db="EMBL/GenBank/DDBJ databases">
        <title>A chromosome-level genome assembly of the Chinese tupelo Nyssa sinensis.</title>
        <authorList>
            <person name="Yang X."/>
            <person name="Kang M."/>
            <person name="Yang Y."/>
            <person name="Xiong H."/>
            <person name="Wang M."/>
            <person name="Zhang Z."/>
            <person name="Wang Z."/>
            <person name="Wu H."/>
            <person name="Ma T."/>
            <person name="Liu J."/>
            <person name="Xi Z."/>
        </authorList>
    </citation>
    <scope>NUCLEOTIDE SEQUENCE [LARGE SCALE GENOMIC DNA]</scope>
    <source>
        <strain evidence="2">J267</strain>
        <tissue evidence="2">Leaf</tissue>
    </source>
</reference>